<dbReference type="Gene3D" id="2.130.10.30">
    <property type="entry name" value="Regulator of chromosome condensation 1/beta-lactamase-inhibitor protein II"/>
    <property type="match status" value="2"/>
</dbReference>
<evidence type="ECO:0000313" key="4">
    <source>
        <dbReference type="Proteomes" id="UP001428290"/>
    </source>
</evidence>
<evidence type="ECO:0000256" key="2">
    <source>
        <dbReference type="SAM" id="SignalP"/>
    </source>
</evidence>
<dbReference type="RefSeq" id="WP_345725030.1">
    <property type="nucleotide sequence ID" value="NZ_BAABRU010000054.1"/>
</dbReference>
<dbReference type="SUPFAM" id="SSF50985">
    <property type="entry name" value="RCC1/BLIP-II"/>
    <property type="match status" value="2"/>
</dbReference>
<comment type="caution">
    <text evidence="3">The sequence shown here is derived from an EMBL/GenBank/DDBJ whole genome shotgun (WGS) entry which is preliminary data.</text>
</comment>
<proteinExistence type="predicted"/>
<evidence type="ECO:0000256" key="1">
    <source>
        <dbReference type="ARBA" id="ARBA00022737"/>
    </source>
</evidence>
<dbReference type="InterPro" id="IPR051210">
    <property type="entry name" value="Ub_ligase/GEF_domain"/>
</dbReference>
<reference evidence="3 4" key="1">
    <citation type="submission" date="2024-02" db="EMBL/GenBank/DDBJ databases">
        <title>Herpetosiphon gulosus NBRC 112829.</title>
        <authorList>
            <person name="Ichikawa N."/>
            <person name="Katano-Makiyama Y."/>
            <person name="Hidaka K."/>
        </authorList>
    </citation>
    <scope>NUCLEOTIDE SEQUENCE [LARGE SCALE GENOMIC DNA]</scope>
    <source>
        <strain evidence="3 4">NBRC 112829</strain>
    </source>
</reference>
<accession>A0ABP9XAB3</accession>
<keyword evidence="1" id="KW-0677">Repeat</keyword>
<dbReference type="InterPro" id="IPR000408">
    <property type="entry name" value="Reg_chr_condens"/>
</dbReference>
<dbReference type="InterPro" id="IPR009091">
    <property type="entry name" value="RCC1/BLIP-II"/>
</dbReference>
<evidence type="ECO:0000313" key="3">
    <source>
        <dbReference type="EMBL" id="GAA5531475.1"/>
    </source>
</evidence>
<dbReference type="Pfam" id="PF13540">
    <property type="entry name" value="RCC1_2"/>
    <property type="match status" value="1"/>
</dbReference>
<organism evidence="3 4">
    <name type="scientific">Herpetosiphon gulosus</name>
    <dbReference type="NCBI Taxonomy" id="1973496"/>
    <lineage>
        <taxon>Bacteria</taxon>
        <taxon>Bacillati</taxon>
        <taxon>Chloroflexota</taxon>
        <taxon>Chloroflexia</taxon>
        <taxon>Herpetosiphonales</taxon>
        <taxon>Herpetosiphonaceae</taxon>
        <taxon>Herpetosiphon</taxon>
    </lineage>
</organism>
<name>A0ABP9XAB3_9CHLR</name>
<gene>
    <name evidence="3" type="ORF">Hgul01_05300</name>
</gene>
<dbReference type="PRINTS" id="PR00633">
    <property type="entry name" value="RCCNDNSATION"/>
</dbReference>
<keyword evidence="2" id="KW-0732">Signal</keyword>
<dbReference type="Pfam" id="PF00415">
    <property type="entry name" value="RCC1"/>
    <property type="match status" value="3"/>
</dbReference>
<dbReference type="PANTHER" id="PTHR22870:SF408">
    <property type="entry name" value="OS09G0560450 PROTEIN"/>
    <property type="match status" value="1"/>
</dbReference>
<feature type="chain" id="PRO_5047479627" evidence="2">
    <location>
        <begin position="23"/>
        <end position="441"/>
    </location>
</feature>
<feature type="signal peptide" evidence="2">
    <location>
        <begin position="1"/>
        <end position="22"/>
    </location>
</feature>
<dbReference type="PANTHER" id="PTHR22870">
    <property type="entry name" value="REGULATOR OF CHROMOSOME CONDENSATION"/>
    <property type="match status" value="1"/>
</dbReference>
<dbReference type="PROSITE" id="PS50012">
    <property type="entry name" value="RCC1_3"/>
    <property type="match status" value="6"/>
</dbReference>
<sequence length="441" mass="45450">MRHSLFCALLLIGLTFLPQASAATADELSQAVTTRQISGGENFSCGIFDGAAYCWGNNADGRLGIGVDFNRTWYVKTPAPVVGLGSNMLQVATGSRAACGLLSNGTVKCWGDNSYGQLGNGTTNDSLVPVAVAGLSNVKSLAVGTAYDHMCALKQSGQVVCWGFNDRGQLGNGTTNNSTTPVNVTGLTSNVETVFVGISTSCAIVAGAAKCWGSGGSGQLGNGSFNSSSIPVQVSGLTSGVTDMALGGTSTCAIVAGAAKCWGSGGSGQLGNGTLNTSLFPIQVYGLTANVKNIMSGYNHVCAIVNTSIGARGNEMLCWGNNDFHQVGSTNNYEMIPFTVANANSSTKLGSGRNHSCTIIMASVIRCWGLNSDAQLGIGTQEPEVATPTNVIRPMAQVVEMDLGAVHRDCQVDCVFRPITPESVRQSEWPIGCESVPSLAA</sequence>
<dbReference type="EMBL" id="BAABRU010000054">
    <property type="protein sequence ID" value="GAA5531475.1"/>
    <property type="molecule type" value="Genomic_DNA"/>
</dbReference>
<keyword evidence="4" id="KW-1185">Reference proteome</keyword>
<protein>
    <submittedName>
        <fullName evidence="3">Uncharacterized protein</fullName>
    </submittedName>
</protein>
<dbReference type="Proteomes" id="UP001428290">
    <property type="component" value="Unassembled WGS sequence"/>
</dbReference>